<dbReference type="EnsemblProtists" id="EKX34863">
    <property type="protein sequence ID" value="EKX34863"/>
    <property type="gene ID" value="GUITHDRAFT_118901"/>
</dbReference>
<keyword evidence="4" id="KW-1185">Reference proteome</keyword>
<feature type="compositionally biased region" description="Basic and acidic residues" evidence="1">
    <location>
        <begin position="65"/>
        <end position="94"/>
    </location>
</feature>
<evidence type="ECO:0000256" key="1">
    <source>
        <dbReference type="SAM" id="MobiDB-lite"/>
    </source>
</evidence>
<dbReference type="AlphaFoldDB" id="L1IF66"/>
<dbReference type="HOGENOM" id="CLU_2008285_0_0_1"/>
<dbReference type="PaxDb" id="55529-EKX34863"/>
<proteinExistence type="predicted"/>
<reference evidence="3" key="3">
    <citation type="submission" date="2016-03" db="UniProtKB">
        <authorList>
            <consortium name="EnsemblProtists"/>
        </authorList>
    </citation>
    <scope>IDENTIFICATION</scope>
</reference>
<reference evidence="2 4" key="1">
    <citation type="journal article" date="2012" name="Nature">
        <title>Algal genomes reveal evolutionary mosaicism and the fate of nucleomorphs.</title>
        <authorList>
            <consortium name="DOE Joint Genome Institute"/>
            <person name="Curtis B.A."/>
            <person name="Tanifuji G."/>
            <person name="Burki F."/>
            <person name="Gruber A."/>
            <person name="Irimia M."/>
            <person name="Maruyama S."/>
            <person name="Arias M.C."/>
            <person name="Ball S.G."/>
            <person name="Gile G.H."/>
            <person name="Hirakawa Y."/>
            <person name="Hopkins J.F."/>
            <person name="Kuo A."/>
            <person name="Rensing S.A."/>
            <person name="Schmutz J."/>
            <person name="Symeonidi A."/>
            <person name="Elias M."/>
            <person name="Eveleigh R.J."/>
            <person name="Herman E.K."/>
            <person name="Klute M.J."/>
            <person name="Nakayama T."/>
            <person name="Obornik M."/>
            <person name="Reyes-Prieto A."/>
            <person name="Armbrust E.V."/>
            <person name="Aves S.J."/>
            <person name="Beiko R.G."/>
            <person name="Coutinho P."/>
            <person name="Dacks J.B."/>
            <person name="Durnford D.G."/>
            <person name="Fast N.M."/>
            <person name="Green B.R."/>
            <person name="Grisdale C.J."/>
            <person name="Hempel F."/>
            <person name="Henrissat B."/>
            <person name="Hoppner M.P."/>
            <person name="Ishida K."/>
            <person name="Kim E."/>
            <person name="Koreny L."/>
            <person name="Kroth P.G."/>
            <person name="Liu Y."/>
            <person name="Malik S.B."/>
            <person name="Maier U.G."/>
            <person name="McRose D."/>
            <person name="Mock T."/>
            <person name="Neilson J.A."/>
            <person name="Onodera N.T."/>
            <person name="Poole A.M."/>
            <person name="Pritham E.J."/>
            <person name="Richards T.A."/>
            <person name="Rocap G."/>
            <person name="Roy S.W."/>
            <person name="Sarai C."/>
            <person name="Schaack S."/>
            <person name="Shirato S."/>
            <person name="Slamovits C.H."/>
            <person name="Spencer D.F."/>
            <person name="Suzuki S."/>
            <person name="Worden A.Z."/>
            <person name="Zauner S."/>
            <person name="Barry K."/>
            <person name="Bell C."/>
            <person name="Bharti A.K."/>
            <person name="Crow J.A."/>
            <person name="Grimwood J."/>
            <person name="Kramer R."/>
            <person name="Lindquist E."/>
            <person name="Lucas S."/>
            <person name="Salamov A."/>
            <person name="McFadden G.I."/>
            <person name="Lane C.E."/>
            <person name="Keeling P.J."/>
            <person name="Gray M.W."/>
            <person name="Grigoriev I.V."/>
            <person name="Archibald J.M."/>
        </authorList>
    </citation>
    <scope>NUCLEOTIDE SEQUENCE</scope>
    <source>
        <strain evidence="2 4">CCMP2712</strain>
    </source>
</reference>
<accession>L1IF66</accession>
<name>L1IF66_GUITC</name>
<dbReference type="EMBL" id="JH993101">
    <property type="protein sequence ID" value="EKX34863.1"/>
    <property type="molecule type" value="Genomic_DNA"/>
</dbReference>
<dbReference type="KEGG" id="gtt:GUITHDRAFT_118901"/>
<reference evidence="4" key="2">
    <citation type="submission" date="2012-11" db="EMBL/GenBank/DDBJ databases">
        <authorList>
            <person name="Kuo A."/>
            <person name="Curtis B.A."/>
            <person name="Tanifuji G."/>
            <person name="Burki F."/>
            <person name="Gruber A."/>
            <person name="Irimia M."/>
            <person name="Maruyama S."/>
            <person name="Arias M.C."/>
            <person name="Ball S.G."/>
            <person name="Gile G.H."/>
            <person name="Hirakawa Y."/>
            <person name="Hopkins J.F."/>
            <person name="Rensing S.A."/>
            <person name="Schmutz J."/>
            <person name="Symeonidi A."/>
            <person name="Elias M."/>
            <person name="Eveleigh R.J."/>
            <person name="Herman E.K."/>
            <person name="Klute M.J."/>
            <person name="Nakayama T."/>
            <person name="Obornik M."/>
            <person name="Reyes-Prieto A."/>
            <person name="Armbrust E.V."/>
            <person name="Aves S.J."/>
            <person name="Beiko R.G."/>
            <person name="Coutinho P."/>
            <person name="Dacks J.B."/>
            <person name="Durnford D.G."/>
            <person name="Fast N.M."/>
            <person name="Green B.R."/>
            <person name="Grisdale C."/>
            <person name="Hempe F."/>
            <person name="Henrissat B."/>
            <person name="Hoppner M.P."/>
            <person name="Ishida K.-I."/>
            <person name="Kim E."/>
            <person name="Koreny L."/>
            <person name="Kroth P.G."/>
            <person name="Liu Y."/>
            <person name="Malik S.-B."/>
            <person name="Maier U.G."/>
            <person name="McRose D."/>
            <person name="Mock T."/>
            <person name="Neilson J.A."/>
            <person name="Onodera N.T."/>
            <person name="Poole A.M."/>
            <person name="Pritham E.J."/>
            <person name="Richards T.A."/>
            <person name="Rocap G."/>
            <person name="Roy S.W."/>
            <person name="Sarai C."/>
            <person name="Schaack S."/>
            <person name="Shirato S."/>
            <person name="Slamovits C.H."/>
            <person name="Spencer D.F."/>
            <person name="Suzuki S."/>
            <person name="Worden A.Z."/>
            <person name="Zauner S."/>
            <person name="Barry K."/>
            <person name="Bell C."/>
            <person name="Bharti A.K."/>
            <person name="Crow J.A."/>
            <person name="Grimwood J."/>
            <person name="Kramer R."/>
            <person name="Lindquist E."/>
            <person name="Lucas S."/>
            <person name="Salamov A."/>
            <person name="McFadden G.I."/>
            <person name="Lane C.E."/>
            <person name="Keeling P.J."/>
            <person name="Gray M.W."/>
            <person name="Grigoriev I.V."/>
            <person name="Archibald J.M."/>
        </authorList>
    </citation>
    <scope>NUCLEOTIDE SEQUENCE</scope>
    <source>
        <strain evidence="4">CCMP2712</strain>
    </source>
</reference>
<dbReference type="GeneID" id="17291602"/>
<evidence type="ECO:0000313" key="3">
    <source>
        <dbReference type="EnsemblProtists" id="EKX34863"/>
    </source>
</evidence>
<sequence>MYLQKQFDQKFIRDFVYAMSHGNSILKKSDKNTPKENGKIFNLAKSLVHHNGYAISSNPAANEEAVPKEKKRKTDKDEKNNRERKTPKNMESSDGHVPNTSSVYHTAIDNDTESDSDPELLELV</sequence>
<evidence type="ECO:0000313" key="2">
    <source>
        <dbReference type="EMBL" id="EKX34863.1"/>
    </source>
</evidence>
<feature type="region of interest" description="Disordered" evidence="1">
    <location>
        <begin position="53"/>
        <end position="124"/>
    </location>
</feature>
<organism evidence="2">
    <name type="scientific">Guillardia theta (strain CCMP2712)</name>
    <name type="common">Cryptophyte</name>
    <dbReference type="NCBI Taxonomy" id="905079"/>
    <lineage>
        <taxon>Eukaryota</taxon>
        <taxon>Cryptophyceae</taxon>
        <taxon>Pyrenomonadales</taxon>
        <taxon>Geminigeraceae</taxon>
        <taxon>Guillardia</taxon>
    </lineage>
</organism>
<evidence type="ECO:0000313" key="4">
    <source>
        <dbReference type="Proteomes" id="UP000011087"/>
    </source>
</evidence>
<protein>
    <submittedName>
        <fullName evidence="2 3">Uncharacterized protein</fullName>
    </submittedName>
</protein>
<dbReference type="RefSeq" id="XP_005821843.1">
    <property type="nucleotide sequence ID" value="XM_005821786.1"/>
</dbReference>
<dbReference type="Proteomes" id="UP000011087">
    <property type="component" value="Unassembled WGS sequence"/>
</dbReference>
<gene>
    <name evidence="2" type="ORF">GUITHDRAFT_118901</name>
</gene>
<feature type="compositionally biased region" description="Acidic residues" evidence="1">
    <location>
        <begin position="110"/>
        <end position="124"/>
    </location>
</feature>